<dbReference type="Gene3D" id="3.30.930.10">
    <property type="entry name" value="Bira Bifunctional Protein, Domain 2"/>
    <property type="match status" value="1"/>
</dbReference>
<dbReference type="GO" id="GO:0016260">
    <property type="term" value="P:selenocysteine biosynthetic process"/>
    <property type="evidence" value="ECO:0007669"/>
    <property type="project" value="UniProtKB-UniRule"/>
</dbReference>
<dbReference type="EMBL" id="FNZQ01000008">
    <property type="protein sequence ID" value="SEL72467.1"/>
    <property type="molecule type" value="Genomic_DNA"/>
</dbReference>
<comment type="caution">
    <text evidence="12">Lacks conserved residue(s) required for the propagation of feature annotation.</text>
</comment>
<keyword evidence="18" id="KW-1185">Reference proteome</keyword>
<feature type="binding site" evidence="12 14">
    <location>
        <begin position="349"/>
        <end position="352"/>
    </location>
    <ligand>
        <name>ATP</name>
        <dbReference type="ChEBI" id="CHEBI:30616"/>
    </ligand>
</feature>
<comment type="similarity">
    <text evidence="3 12">Belongs to the class-II aminoacyl-tRNA synthetase family. Type-1 seryl-tRNA synthetase subfamily.</text>
</comment>
<keyword evidence="4 12" id="KW-0963">Cytoplasm</keyword>
<dbReference type="InterPro" id="IPR006195">
    <property type="entry name" value="aa-tRNA-synth_II"/>
</dbReference>
<dbReference type="HAMAP" id="MF_00176">
    <property type="entry name" value="Ser_tRNA_synth_type1"/>
    <property type="match status" value="1"/>
</dbReference>
<feature type="binding site" evidence="12">
    <location>
        <begin position="231"/>
        <end position="233"/>
    </location>
    <ligand>
        <name>L-serine</name>
        <dbReference type="ChEBI" id="CHEBI:33384"/>
    </ligand>
</feature>
<feature type="domain" description="Aminoacyl-transfer RNA synthetases class-II family profile" evidence="16">
    <location>
        <begin position="173"/>
        <end position="410"/>
    </location>
</feature>
<dbReference type="EC" id="6.1.1.11" evidence="12"/>
<evidence type="ECO:0000256" key="8">
    <source>
        <dbReference type="ARBA" id="ARBA00022917"/>
    </source>
</evidence>
<dbReference type="Gene3D" id="1.10.287.40">
    <property type="entry name" value="Serine-tRNA synthetase, tRNA binding domain"/>
    <property type="match status" value="1"/>
</dbReference>
<dbReference type="SUPFAM" id="SSF55681">
    <property type="entry name" value="Class II aaRS and biotin synthetases"/>
    <property type="match status" value="1"/>
</dbReference>
<evidence type="ECO:0000256" key="7">
    <source>
        <dbReference type="ARBA" id="ARBA00022840"/>
    </source>
</evidence>
<dbReference type="NCBIfam" id="TIGR00414">
    <property type="entry name" value="serS"/>
    <property type="match status" value="1"/>
</dbReference>
<evidence type="ECO:0000256" key="4">
    <source>
        <dbReference type="ARBA" id="ARBA00022490"/>
    </source>
</evidence>
<dbReference type="InterPro" id="IPR010978">
    <property type="entry name" value="tRNA-bd_arm"/>
</dbReference>
<feature type="binding site" evidence="12 13">
    <location>
        <position position="285"/>
    </location>
    <ligand>
        <name>L-serine</name>
        <dbReference type="ChEBI" id="CHEBI:33384"/>
    </ligand>
</feature>
<dbReference type="PRINTS" id="PR00981">
    <property type="entry name" value="TRNASYNTHSER"/>
</dbReference>
<dbReference type="AlphaFoldDB" id="A0A1H7SM00"/>
<keyword evidence="7 12" id="KW-0067">ATP-binding</keyword>
<organism evidence="17 18">
    <name type="scientific">Jannaschia helgolandensis</name>
    <dbReference type="NCBI Taxonomy" id="188906"/>
    <lineage>
        <taxon>Bacteria</taxon>
        <taxon>Pseudomonadati</taxon>
        <taxon>Pseudomonadota</taxon>
        <taxon>Alphaproteobacteria</taxon>
        <taxon>Rhodobacterales</taxon>
        <taxon>Roseobacteraceae</taxon>
        <taxon>Jannaschia</taxon>
    </lineage>
</organism>
<dbReference type="PANTHER" id="PTHR43697">
    <property type="entry name" value="SERYL-TRNA SYNTHETASE"/>
    <property type="match status" value="1"/>
</dbReference>
<dbReference type="STRING" id="188906.SAMN04488526_3376"/>
<comment type="catalytic activity">
    <reaction evidence="11 12">
        <text>tRNA(Ser) + L-serine + ATP = L-seryl-tRNA(Ser) + AMP + diphosphate + H(+)</text>
        <dbReference type="Rhea" id="RHEA:12292"/>
        <dbReference type="Rhea" id="RHEA-COMP:9669"/>
        <dbReference type="Rhea" id="RHEA-COMP:9703"/>
        <dbReference type="ChEBI" id="CHEBI:15378"/>
        <dbReference type="ChEBI" id="CHEBI:30616"/>
        <dbReference type="ChEBI" id="CHEBI:33019"/>
        <dbReference type="ChEBI" id="CHEBI:33384"/>
        <dbReference type="ChEBI" id="CHEBI:78442"/>
        <dbReference type="ChEBI" id="CHEBI:78533"/>
        <dbReference type="ChEBI" id="CHEBI:456215"/>
        <dbReference type="EC" id="6.1.1.11"/>
    </reaction>
</comment>
<dbReference type="RefSeq" id="WP_092764975.1">
    <property type="nucleotide sequence ID" value="NZ_FNZQ01000008.1"/>
</dbReference>
<feature type="binding site" evidence="12 14">
    <location>
        <begin position="262"/>
        <end position="264"/>
    </location>
    <ligand>
        <name>ATP</name>
        <dbReference type="ChEBI" id="CHEBI:30616"/>
    </ligand>
</feature>
<comment type="pathway">
    <text evidence="2 12">Aminoacyl-tRNA biosynthesis; selenocysteinyl-tRNA(Sec) biosynthesis; L-seryl-tRNA(Sec) from L-serine and tRNA(Sec): step 1/1.</text>
</comment>
<feature type="coiled-coil region" evidence="15">
    <location>
        <begin position="70"/>
        <end position="97"/>
    </location>
</feature>
<feature type="binding site" evidence="12">
    <location>
        <position position="385"/>
    </location>
    <ligand>
        <name>L-serine</name>
        <dbReference type="ChEBI" id="CHEBI:33384"/>
    </ligand>
</feature>
<evidence type="ECO:0000256" key="5">
    <source>
        <dbReference type="ARBA" id="ARBA00022598"/>
    </source>
</evidence>
<keyword evidence="8 12" id="KW-0648">Protein biosynthesis</keyword>
<dbReference type="UniPathway" id="UPA00906">
    <property type="reaction ID" value="UER00895"/>
</dbReference>
<dbReference type="GO" id="GO:0005737">
    <property type="term" value="C:cytoplasm"/>
    <property type="evidence" value="ECO:0007669"/>
    <property type="project" value="UniProtKB-SubCell"/>
</dbReference>
<dbReference type="InterPro" id="IPR042103">
    <property type="entry name" value="SerRS_1_N_sf"/>
</dbReference>
<dbReference type="SUPFAM" id="SSF46589">
    <property type="entry name" value="tRNA-binding arm"/>
    <property type="match status" value="1"/>
</dbReference>
<comment type="function">
    <text evidence="12">Catalyzes the attachment of serine to tRNA(Ser). Is also able to aminoacylate tRNA(Sec) with serine, to form the misacylated tRNA L-seryl-tRNA(Sec), which will be further converted into selenocysteinyl-tRNA(Sec).</text>
</comment>
<dbReference type="PROSITE" id="PS50862">
    <property type="entry name" value="AA_TRNA_LIGASE_II"/>
    <property type="match status" value="1"/>
</dbReference>
<dbReference type="InterPro" id="IPR002317">
    <property type="entry name" value="Ser-tRNA-ligase_type_1"/>
</dbReference>
<dbReference type="GO" id="GO:0006434">
    <property type="term" value="P:seryl-tRNA aminoacylation"/>
    <property type="evidence" value="ECO:0007669"/>
    <property type="project" value="UniProtKB-UniRule"/>
</dbReference>
<evidence type="ECO:0000256" key="2">
    <source>
        <dbReference type="ARBA" id="ARBA00005045"/>
    </source>
</evidence>
<keyword evidence="15" id="KW-0175">Coiled coil</keyword>
<sequence length="430" mass="47058">MHDIRQIRDNPAVFDAALARRGLEPMSSDLLALDSARRAAVTGSETALAERNAASKQVGAAKASGDEAEFERLRALVADKKDEIARLEEEARTTDAALRNRLLEIPNLPYDDVPDGMDETDNVEINRWGEPRVLDFTPVEHFDIAGVRPGMDFETAAKLSGARFVVLRGAVARIHRALAQFMLDTHTEENGLVEHMTPVLVRDAAMLGTDKLPKFGDDSFLTREGYWLIPTSEVTLTYSVAGDILDEAALPLRMVAHTLCFRSEAGSAGRDTSGMLRQHQFEKVEMVSVTHPDESRAELDRMTRCAEGILEKLDLPYRTVVLCTGDMGFGARRTNDIEVWLPGQNMYREISSCSTTADFQARRMNARFKPAAGGKPEFVHTLNGSGLAVGRCLIAVLENGQQADGSVVLPKALAPWLGGKLTLTAEGVLV</sequence>
<dbReference type="InterPro" id="IPR045864">
    <property type="entry name" value="aa-tRNA-synth_II/BPL/LPL"/>
</dbReference>
<dbReference type="PANTHER" id="PTHR43697:SF1">
    <property type="entry name" value="SERINE--TRNA LIGASE"/>
    <property type="match status" value="1"/>
</dbReference>
<evidence type="ECO:0000256" key="14">
    <source>
        <dbReference type="PIRSR" id="PIRSR001529-2"/>
    </source>
</evidence>
<evidence type="ECO:0000259" key="16">
    <source>
        <dbReference type="PROSITE" id="PS50862"/>
    </source>
</evidence>
<dbReference type="CDD" id="cd00770">
    <property type="entry name" value="SerRS_core"/>
    <property type="match status" value="1"/>
</dbReference>
<gene>
    <name evidence="12" type="primary">serS</name>
    <name evidence="17" type="ORF">SAMN04488526_3376</name>
</gene>
<comment type="domain">
    <text evidence="12">Consists of two distinct domains, a catalytic core and a N-terminal extension that is involved in tRNA binding.</text>
</comment>
<dbReference type="Pfam" id="PF00587">
    <property type="entry name" value="tRNA-synt_2b"/>
    <property type="match status" value="1"/>
</dbReference>
<dbReference type="InterPro" id="IPR015866">
    <property type="entry name" value="Ser-tRNA-synth_1_N"/>
</dbReference>
<evidence type="ECO:0000256" key="11">
    <source>
        <dbReference type="ARBA" id="ARBA00048823"/>
    </source>
</evidence>
<evidence type="ECO:0000256" key="9">
    <source>
        <dbReference type="ARBA" id="ARBA00023146"/>
    </source>
</evidence>
<feature type="binding site" evidence="13">
    <location>
        <position position="262"/>
    </location>
    <ligand>
        <name>L-serine</name>
        <dbReference type="ChEBI" id="CHEBI:33384"/>
    </ligand>
</feature>
<dbReference type="PIRSF" id="PIRSF001529">
    <property type="entry name" value="Ser-tRNA-synth_IIa"/>
    <property type="match status" value="1"/>
</dbReference>
<feature type="binding site" evidence="13">
    <location>
        <position position="383"/>
    </location>
    <ligand>
        <name>L-serine</name>
        <dbReference type="ChEBI" id="CHEBI:33384"/>
    </ligand>
</feature>
<evidence type="ECO:0000256" key="1">
    <source>
        <dbReference type="ARBA" id="ARBA00004496"/>
    </source>
</evidence>
<comment type="subcellular location">
    <subcellularLocation>
        <location evidence="1 12">Cytoplasm</location>
    </subcellularLocation>
</comment>
<dbReference type="GO" id="GO:0005524">
    <property type="term" value="F:ATP binding"/>
    <property type="evidence" value="ECO:0007669"/>
    <property type="project" value="UniProtKB-UniRule"/>
</dbReference>
<comment type="subunit">
    <text evidence="12">Homodimer. The tRNA molecule binds across the dimer.</text>
</comment>
<accession>A0A1H7SM00</accession>
<protein>
    <recommendedName>
        <fullName evidence="12">Serine--tRNA ligase</fullName>
        <ecNumber evidence="12">6.1.1.11</ecNumber>
    </recommendedName>
    <alternativeName>
        <fullName evidence="12">Seryl-tRNA synthetase</fullName>
        <shortName evidence="12">SerRS</shortName>
    </alternativeName>
    <alternativeName>
        <fullName evidence="12">Seryl-tRNA(Ser/Sec) synthetase</fullName>
    </alternativeName>
</protein>
<evidence type="ECO:0000256" key="3">
    <source>
        <dbReference type="ARBA" id="ARBA00010728"/>
    </source>
</evidence>
<evidence type="ECO:0000256" key="10">
    <source>
        <dbReference type="ARBA" id="ARBA00047929"/>
    </source>
</evidence>
<reference evidence="17 18" key="1">
    <citation type="submission" date="2016-10" db="EMBL/GenBank/DDBJ databases">
        <authorList>
            <person name="de Groot N.N."/>
        </authorList>
    </citation>
    <scope>NUCLEOTIDE SEQUENCE [LARGE SCALE GENOMIC DNA]</scope>
    <source>
        <strain evidence="17 18">DSM 14858</strain>
    </source>
</reference>
<dbReference type="OrthoDB" id="9804647at2"/>
<name>A0A1H7SM00_9RHOB</name>
<keyword evidence="6 12" id="KW-0547">Nucleotide-binding</keyword>
<feature type="binding site" evidence="13">
    <location>
        <position position="231"/>
    </location>
    <ligand>
        <name>L-serine</name>
        <dbReference type="ChEBI" id="CHEBI:33384"/>
    </ligand>
</feature>
<dbReference type="Proteomes" id="UP000199283">
    <property type="component" value="Unassembled WGS sequence"/>
</dbReference>
<comment type="catalytic activity">
    <reaction evidence="10 12">
        <text>tRNA(Sec) + L-serine + ATP = L-seryl-tRNA(Sec) + AMP + diphosphate + H(+)</text>
        <dbReference type="Rhea" id="RHEA:42580"/>
        <dbReference type="Rhea" id="RHEA-COMP:9742"/>
        <dbReference type="Rhea" id="RHEA-COMP:10128"/>
        <dbReference type="ChEBI" id="CHEBI:15378"/>
        <dbReference type="ChEBI" id="CHEBI:30616"/>
        <dbReference type="ChEBI" id="CHEBI:33019"/>
        <dbReference type="ChEBI" id="CHEBI:33384"/>
        <dbReference type="ChEBI" id="CHEBI:78442"/>
        <dbReference type="ChEBI" id="CHEBI:78533"/>
        <dbReference type="ChEBI" id="CHEBI:456215"/>
        <dbReference type="EC" id="6.1.1.11"/>
    </reaction>
</comment>
<evidence type="ECO:0000256" key="13">
    <source>
        <dbReference type="PIRSR" id="PIRSR001529-1"/>
    </source>
</evidence>
<evidence type="ECO:0000256" key="6">
    <source>
        <dbReference type="ARBA" id="ARBA00022741"/>
    </source>
</evidence>
<evidence type="ECO:0000313" key="18">
    <source>
        <dbReference type="Proteomes" id="UP000199283"/>
    </source>
</evidence>
<dbReference type="Pfam" id="PF02403">
    <property type="entry name" value="Seryl_tRNA_N"/>
    <property type="match status" value="1"/>
</dbReference>
<dbReference type="GO" id="GO:0004828">
    <property type="term" value="F:serine-tRNA ligase activity"/>
    <property type="evidence" value="ECO:0007669"/>
    <property type="project" value="UniProtKB-UniRule"/>
</dbReference>
<keyword evidence="5 12" id="KW-0436">Ligase</keyword>
<evidence type="ECO:0000256" key="15">
    <source>
        <dbReference type="SAM" id="Coils"/>
    </source>
</evidence>
<dbReference type="InterPro" id="IPR033729">
    <property type="entry name" value="SerRS_core"/>
</dbReference>
<evidence type="ECO:0000313" key="17">
    <source>
        <dbReference type="EMBL" id="SEL72467.1"/>
    </source>
</evidence>
<evidence type="ECO:0000256" key="12">
    <source>
        <dbReference type="HAMAP-Rule" id="MF_00176"/>
    </source>
</evidence>
<keyword evidence="9 12" id="KW-0030">Aminoacyl-tRNA synthetase</keyword>
<proteinExistence type="inferred from homology"/>
<dbReference type="InterPro" id="IPR002314">
    <property type="entry name" value="aa-tRNA-synt_IIb"/>
</dbReference>